<feature type="compositionally biased region" description="Basic and acidic residues" evidence="1">
    <location>
        <begin position="144"/>
        <end position="155"/>
    </location>
</feature>
<reference evidence="2 3" key="1">
    <citation type="submission" date="2019-07" db="EMBL/GenBank/DDBJ databases">
        <title>Rufibacter sp. nov., isolated from lake sediment.</title>
        <authorList>
            <person name="Qu J.-H."/>
        </authorList>
    </citation>
    <scope>NUCLEOTIDE SEQUENCE [LARGE SCALE GENOMIC DNA]</scope>
    <source>
        <strain evidence="2 3">NBS58-1</strain>
    </source>
</reference>
<feature type="region of interest" description="Disordered" evidence="1">
    <location>
        <begin position="126"/>
        <end position="155"/>
    </location>
</feature>
<dbReference type="RefSeq" id="WP_149093190.1">
    <property type="nucleotide sequence ID" value="NZ_VKKY01000004.1"/>
</dbReference>
<dbReference type="AlphaFoldDB" id="A0A5B6T904"/>
<name>A0A5B6T904_9BACT</name>
<feature type="compositionally biased region" description="Basic and acidic residues" evidence="1">
    <location>
        <begin position="127"/>
        <end position="137"/>
    </location>
</feature>
<sequence length="155" mass="17125">MENSNWKPGGTFFKPAPAGLSIEELAKRAERENIANHGFALVMSNGPMPDGEALEFMQKYVDGECTLRQALDELTKYHGLDSPSPEPEPKPASITLAVPEEAANSVSYLPDSDEEYWNAKMSVDQTFNEKESSKENSRATLPDLFKDRADGEKKG</sequence>
<dbReference type="Proteomes" id="UP000324133">
    <property type="component" value="Unassembled WGS sequence"/>
</dbReference>
<evidence type="ECO:0000313" key="3">
    <source>
        <dbReference type="Proteomes" id="UP000324133"/>
    </source>
</evidence>
<dbReference type="EMBL" id="VKKY01000004">
    <property type="protein sequence ID" value="KAA3435980.1"/>
    <property type="molecule type" value="Genomic_DNA"/>
</dbReference>
<protein>
    <recommendedName>
        <fullName evidence="4">Antitoxin VbhA domain-containing protein</fullName>
    </recommendedName>
</protein>
<evidence type="ECO:0000256" key="1">
    <source>
        <dbReference type="SAM" id="MobiDB-lite"/>
    </source>
</evidence>
<organism evidence="2 3">
    <name type="scientific">Rufibacter hautae</name>
    <dbReference type="NCBI Taxonomy" id="2595005"/>
    <lineage>
        <taxon>Bacteria</taxon>
        <taxon>Pseudomonadati</taxon>
        <taxon>Bacteroidota</taxon>
        <taxon>Cytophagia</taxon>
        <taxon>Cytophagales</taxon>
        <taxon>Hymenobacteraceae</taxon>
        <taxon>Rufibacter</taxon>
    </lineage>
</organism>
<dbReference type="OrthoDB" id="884704at2"/>
<keyword evidence="3" id="KW-1185">Reference proteome</keyword>
<evidence type="ECO:0008006" key="4">
    <source>
        <dbReference type="Google" id="ProtNLM"/>
    </source>
</evidence>
<evidence type="ECO:0000313" key="2">
    <source>
        <dbReference type="EMBL" id="KAA3435980.1"/>
    </source>
</evidence>
<comment type="caution">
    <text evidence="2">The sequence shown here is derived from an EMBL/GenBank/DDBJ whole genome shotgun (WGS) entry which is preliminary data.</text>
</comment>
<accession>A0A5B6T904</accession>
<proteinExistence type="predicted"/>
<gene>
    <name evidence="2" type="ORF">FOA19_22795</name>
</gene>